<reference evidence="2 3" key="1">
    <citation type="journal article" date="2015" name="Nat. Commun.">
        <title>Outbred genome sequencing and CRISPR/Cas9 gene editing in butterflies.</title>
        <authorList>
            <person name="Li X."/>
            <person name="Fan D."/>
            <person name="Zhang W."/>
            <person name="Liu G."/>
            <person name="Zhang L."/>
            <person name="Zhao L."/>
            <person name="Fang X."/>
            <person name="Chen L."/>
            <person name="Dong Y."/>
            <person name="Chen Y."/>
            <person name="Ding Y."/>
            <person name="Zhao R."/>
            <person name="Feng M."/>
            <person name="Zhu Y."/>
            <person name="Feng Y."/>
            <person name="Jiang X."/>
            <person name="Zhu D."/>
            <person name="Xiang H."/>
            <person name="Feng X."/>
            <person name="Li S."/>
            <person name="Wang J."/>
            <person name="Zhang G."/>
            <person name="Kronforst M.R."/>
            <person name="Wang W."/>
        </authorList>
    </citation>
    <scope>NUCLEOTIDE SEQUENCE [LARGE SCALE GENOMIC DNA]</scope>
    <source>
        <strain evidence="2">Ya'a_city_454_Pm</strain>
        <tissue evidence="2">Whole body</tissue>
    </source>
</reference>
<proteinExistence type="predicted"/>
<feature type="transmembrane region" description="Helical" evidence="1">
    <location>
        <begin position="309"/>
        <end position="334"/>
    </location>
</feature>
<evidence type="ECO:0000313" key="2">
    <source>
        <dbReference type="EMBL" id="KPJ10105.1"/>
    </source>
</evidence>
<organism evidence="2 3">
    <name type="scientific">Papilio machaon</name>
    <name type="common">Old World swallowtail butterfly</name>
    <dbReference type="NCBI Taxonomy" id="76193"/>
    <lineage>
        <taxon>Eukaryota</taxon>
        <taxon>Metazoa</taxon>
        <taxon>Ecdysozoa</taxon>
        <taxon>Arthropoda</taxon>
        <taxon>Hexapoda</taxon>
        <taxon>Insecta</taxon>
        <taxon>Pterygota</taxon>
        <taxon>Neoptera</taxon>
        <taxon>Endopterygota</taxon>
        <taxon>Lepidoptera</taxon>
        <taxon>Glossata</taxon>
        <taxon>Ditrysia</taxon>
        <taxon>Papilionoidea</taxon>
        <taxon>Papilionidae</taxon>
        <taxon>Papilioninae</taxon>
        <taxon>Papilio</taxon>
    </lineage>
</organism>
<keyword evidence="3" id="KW-1185">Reference proteome</keyword>
<dbReference type="Proteomes" id="UP000053240">
    <property type="component" value="Unassembled WGS sequence"/>
</dbReference>
<gene>
    <name evidence="2" type="ORF">RR48_05740</name>
</gene>
<feature type="transmembrane region" description="Helical" evidence="1">
    <location>
        <begin position="95"/>
        <end position="121"/>
    </location>
</feature>
<evidence type="ECO:0000256" key="1">
    <source>
        <dbReference type="SAM" id="Phobius"/>
    </source>
</evidence>
<dbReference type="EMBL" id="KQ460973">
    <property type="protein sequence ID" value="KPJ10105.1"/>
    <property type="molecule type" value="Genomic_DNA"/>
</dbReference>
<feature type="transmembrane region" description="Helical" evidence="1">
    <location>
        <begin position="196"/>
        <end position="220"/>
    </location>
</feature>
<keyword evidence="1" id="KW-1133">Transmembrane helix</keyword>
<protein>
    <submittedName>
        <fullName evidence="2">Uncharacterized protein</fullName>
    </submittedName>
</protein>
<keyword evidence="1" id="KW-0472">Membrane</keyword>
<sequence length="347" mass="37913">MACCARALPAIFLQLNLILMVRKIGNDIDRHLLTNSLGARPISPFSYVRAAAALLLAASIVLFLLGHLSLAALYSRRARRLLLVMEAEADAPRNGYVAVAALAVFLVLQPAAAALALLLAARTQPTRRDDQNRHLLTNSLGARPISPFSNVVTGTMNITVPLQMYAGAGFATAARLKWDPSTYVPLRELLPHEYRAAAALLLAASIVLFLLGHLALAALYSRRARRLLLVMYGCVMVMMVSAQTAWGWWTGVRVASWAHSAQAEELRRALRLREHLAPLLQDLAQWHPLPQKLNNIIKEAEADAPRNGYVAMAALAVFLVLQPVAAALALLLAARTQPTRRDDQNVR</sequence>
<feature type="transmembrane region" description="Helical" evidence="1">
    <location>
        <begin position="227"/>
        <end position="249"/>
    </location>
</feature>
<keyword evidence="1" id="KW-0812">Transmembrane</keyword>
<dbReference type="AlphaFoldDB" id="A0A0N0PB99"/>
<dbReference type="InParanoid" id="A0A0N0PB99"/>
<evidence type="ECO:0000313" key="3">
    <source>
        <dbReference type="Proteomes" id="UP000053240"/>
    </source>
</evidence>
<name>A0A0N0PB99_PAPMA</name>
<feature type="transmembrane region" description="Helical" evidence="1">
    <location>
        <begin position="50"/>
        <end position="74"/>
    </location>
</feature>
<accession>A0A0N0PB99</accession>